<comment type="subcellular location">
    <subcellularLocation>
        <location evidence="1 13">Cytoplasm</location>
    </subcellularLocation>
</comment>
<keyword evidence="5 13" id="KW-0547">Nucleotide-binding</keyword>
<feature type="binding site" evidence="13">
    <location>
        <position position="38"/>
    </location>
    <ligand>
        <name>Mg(2+)</name>
        <dbReference type="ChEBI" id="CHEBI:18420"/>
    </ligand>
</feature>
<dbReference type="GO" id="GO:0005737">
    <property type="term" value="C:cytoplasm"/>
    <property type="evidence" value="ECO:0007669"/>
    <property type="project" value="UniProtKB-SubCell"/>
</dbReference>
<dbReference type="Gene3D" id="3.90.950.10">
    <property type="match status" value="1"/>
</dbReference>
<feature type="binding site" evidence="13">
    <location>
        <position position="173"/>
    </location>
    <ligand>
        <name>ITP</name>
        <dbReference type="ChEBI" id="CHEBI:61402"/>
    </ligand>
</feature>
<comment type="catalytic activity">
    <reaction evidence="10">
        <text>ITP + H2O = IMP + diphosphate + H(+)</text>
        <dbReference type="Rhea" id="RHEA:29399"/>
        <dbReference type="ChEBI" id="CHEBI:15377"/>
        <dbReference type="ChEBI" id="CHEBI:15378"/>
        <dbReference type="ChEBI" id="CHEBI:33019"/>
        <dbReference type="ChEBI" id="CHEBI:58053"/>
        <dbReference type="ChEBI" id="CHEBI:61402"/>
        <dbReference type="EC" id="3.6.1.66"/>
    </reaction>
    <physiologicalReaction direction="left-to-right" evidence="10">
        <dbReference type="Rhea" id="RHEA:29400"/>
    </physiologicalReaction>
</comment>
<evidence type="ECO:0000256" key="4">
    <source>
        <dbReference type="ARBA" id="ARBA00022723"/>
    </source>
</evidence>
<evidence type="ECO:0000256" key="12">
    <source>
        <dbReference type="ARBA" id="ARBA00093271"/>
    </source>
</evidence>
<name>A0AAW2Z786_9EUKA</name>
<comment type="function">
    <text evidence="9">Pyrophosphatase that hydrolyzes the non-canonical purine nucleotides inosine triphosphate (ITP), deoxyinosine triphosphate (dITP) as well as 2'-deoxy-N-6-hydroxylaminopurine triphosphate (dHAPTP) and xanthosine 5'-triphosphate (XTP) to their respective monophosphate derivatives. The enzyme does not distinguish between the deoxy- and ribose forms. Probably excludes non-canonical purines from RNA and DNA precursor pools, thus preventing their incorporation into RNA and DNA and avoiding chromosomal lesions.</text>
</comment>
<dbReference type="HAMAP" id="MF_03148">
    <property type="entry name" value="HAM1_NTPase"/>
    <property type="match status" value="1"/>
</dbReference>
<evidence type="ECO:0000256" key="11">
    <source>
        <dbReference type="ARBA" id="ARBA00093255"/>
    </source>
</evidence>
<dbReference type="PANTHER" id="PTHR11067">
    <property type="entry name" value="INOSINE TRIPHOSPHATE PYROPHOSPHATASE/HAM1 PROTEIN"/>
    <property type="match status" value="1"/>
</dbReference>
<dbReference type="EMBL" id="JAOPGA020001124">
    <property type="protein sequence ID" value="KAL0485274.1"/>
    <property type="molecule type" value="Genomic_DNA"/>
</dbReference>
<feature type="binding site" evidence="13">
    <location>
        <begin position="10"/>
        <end position="15"/>
    </location>
    <ligand>
        <name>ITP</name>
        <dbReference type="ChEBI" id="CHEBI:61402"/>
    </ligand>
</feature>
<feature type="binding site" evidence="13">
    <location>
        <begin position="74"/>
        <end position="75"/>
    </location>
    <ligand>
        <name>ITP</name>
        <dbReference type="ChEBI" id="CHEBI:61402"/>
    </ligand>
</feature>
<dbReference type="GO" id="GO:0000166">
    <property type="term" value="F:nucleotide binding"/>
    <property type="evidence" value="ECO:0007669"/>
    <property type="project" value="UniProtKB-KW"/>
</dbReference>
<dbReference type="Proteomes" id="UP001431209">
    <property type="component" value="Unassembled WGS sequence"/>
</dbReference>
<organism evidence="15 16">
    <name type="scientific">Acrasis kona</name>
    <dbReference type="NCBI Taxonomy" id="1008807"/>
    <lineage>
        <taxon>Eukaryota</taxon>
        <taxon>Discoba</taxon>
        <taxon>Heterolobosea</taxon>
        <taxon>Tetramitia</taxon>
        <taxon>Eutetramitia</taxon>
        <taxon>Acrasidae</taxon>
        <taxon>Acrasis</taxon>
    </lineage>
</organism>
<reference evidence="15 16" key="1">
    <citation type="submission" date="2024-03" db="EMBL/GenBank/DDBJ databases">
        <title>The Acrasis kona genome and developmental transcriptomes reveal deep origins of eukaryotic multicellular pathways.</title>
        <authorList>
            <person name="Sheikh S."/>
            <person name="Fu C.-J."/>
            <person name="Brown M.W."/>
            <person name="Baldauf S.L."/>
        </authorList>
    </citation>
    <scope>NUCLEOTIDE SEQUENCE [LARGE SCALE GENOMIC DNA]</scope>
    <source>
        <strain evidence="15 16">ATCC MYA-3509</strain>
    </source>
</reference>
<evidence type="ECO:0000256" key="6">
    <source>
        <dbReference type="ARBA" id="ARBA00022801"/>
    </source>
</evidence>
<evidence type="ECO:0000256" key="3">
    <source>
        <dbReference type="ARBA" id="ARBA00022490"/>
    </source>
</evidence>
<dbReference type="Pfam" id="PF01725">
    <property type="entry name" value="Ham1p_like"/>
    <property type="match status" value="1"/>
</dbReference>
<dbReference type="InterPro" id="IPR027502">
    <property type="entry name" value="ITPase"/>
</dbReference>
<keyword evidence="4 13" id="KW-0479">Metal-binding</keyword>
<sequence length="196" mass="21844">MQKRTVVFVTGNANKLREVQQICGETLNVISHSVDLPELQGEVEDISKEKCKLAVKEIERELSGTSIDGVIVEDTSLCYNALGGLPGPYIKWFLDKTGHDGLNKILAGYEDKSAYALCTLSFVKSSKDEPNVFLGKTHGKIVPARGPNSFGWDPIFLPDGFDKTYAELDKDTKNSISHRYRAFEQLLSFLQIEQTK</sequence>
<dbReference type="PANTHER" id="PTHR11067:SF9">
    <property type="entry name" value="INOSINE TRIPHOSPHATE PYROPHOSPHATASE"/>
    <property type="match status" value="1"/>
</dbReference>
<keyword evidence="3 13" id="KW-0963">Cytoplasm</keyword>
<dbReference type="GO" id="GO:0035870">
    <property type="term" value="F:dITP diphosphatase activity"/>
    <property type="evidence" value="ECO:0007669"/>
    <property type="project" value="UniProtKB-UniRule"/>
</dbReference>
<comment type="function">
    <text evidence="13">Pyrophosphatase that hydrolyzes non-canonical purine nucleotides such as inosine triphosphate (ITP), deoxyinosine triphosphate (dITP) or xanthosine 5'-triphosphate (XTP) to their respective monophosphate derivatives. The enzyme does not distinguish between the deoxy- and ribose forms. Probably excludes non-canonical purines from RNA and DNA precursor pools, thus preventing their incorporation into RNA and DNA and avoiding chromosomal lesions.</text>
</comment>
<feature type="binding site" evidence="13">
    <location>
        <begin position="150"/>
        <end position="153"/>
    </location>
    <ligand>
        <name>ITP</name>
        <dbReference type="ChEBI" id="CHEBI:61402"/>
    </ligand>
</feature>
<accession>A0AAW2Z786</accession>
<keyword evidence="16" id="KW-1185">Reference proteome</keyword>
<evidence type="ECO:0000256" key="14">
    <source>
        <dbReference type="RuleBase" id="RU003781"/>
    </source>
</evidence>
<dbReference type="GO" id="GO:0009204">
    <property type="term" value="P:deoxyribonucleoside triphosphate catabolic process"/>
    <property type="evidence" value="ECO:0007669"/>
    <property type="project" value="UniProtKB-UniRule"/>
</dbReference>
<dbReference type="EC" id="3.6.1.66" evidence="13"/>
<dbReference type="InterPro" id="IPR002637">
    <property type="entry name" value="RdgB/HAM1"/>
</dbReference>
<proteinExistence type="inferred from homology"/>
<gene>
    <name evidence="15" type="ORF">AKO1_011697</name>
</gene>
<dbReference type="GO" id="GO:0036222">
    <property type="term" value="F:XTP diphosphatase activity"/>
    <property type="evidence" value="ECO:0007669"/>
    <property type="project" value="UniProtKB-UniRule"/>
</dbReference>
<comment type="subunit">
    <text evidence="13">Homodimer.</text>
</comment>
<comment type="caution">
    <text evidence="15">The sequence shown here is derived from an EMBL/GenBank/DDBJ whole genome shotgun (WGS) entry which is preliminary data.</text>
</comment>
<dbReference type="GO" id="GO:0036220">
    <property type="term" value="F:ITP diphosphatase activity"/>
    <property type="evidence" value="ECO:0007669"/>
    <property type="project" value="UniProtKB-UniRule"/>
</dbReference>
<feature type="binding site" evidence="13">
    <location>
        <begin position="178"/>
        <end position="179"/>
    </location>
    <ligand>
        <name>ITP</name>
        <dbReference type="ChEBI" id="CHEBI:61402"/>
    </ligand>
</feature>
<evidence type="ECO:0000313" key="16">
    <source>
        <dbReference type="Proteomes" id="UP001431209"/>
    </source>
</evidence>
<feature type="binding site" evidence="13">
    <location>
        <position position="50"/>
    </location>
    <ligand>
        <name>ITP</name>
        <dbReference type="ChEBI" id="CHEBI:61402"/>
    </ligand>
</feature>
<evidence type="ECO:0000256" key="9">
    <source>
        <dbReference type="ARBA" id="ARBA00054940"/>
    </source>
</evidence>
<comment type="catalytic activity">
    <reaction evidence="12">
        <text>N(6)-hydroxy-dATP + H2O = N(6)-hydroxy-dAMP + diphosphate + H(+)</text>
        <dbReference type="Rhea" id="RHEA:83971"/>
        <dbReference type="ChEBI" id="CHEBI:15377"/>
        <dbReference type="ChEBI" id="CHEBI:15378"/>
        <dbReference type="ChEBI" id="CHEBI:33019"/>
        <dbReference type="ChEBI" id="CHEBI:233529"/>
        <dbReference type="ChEBI" id="CHEBI:233530"/>
    </reaction>
    <physiologicalReaction direction="left-to-right" evidence="12">
        <dbReference type="Rhea" id="RHEA:83972"/>
    </physiologicalReaction>
</comment>
<dbReference type="GO" id="GO:0046872">
    <property type="term" value="F:metal ion binding"/>
    <property type="evidence" value="ECO:0007669"/>
    <property type="project" value="UniProtKB-KW"/>
</dbReference>
<dbReference type="SUPFAM" id="SSF52972">
    <property type="entry name" value="ITPase-like"/>
    <property type="match status" value="1"/>
</dbReference>
<comment type="catalytic activity">
    <reaction evidence="11">
        <text>dITP + H2O = dIMP + diphosphate + H(+)</text>
        <dbReference type="Rhea" id="RHEA:28342"/>
        <dbReference type="ChEBI" id="CHEBI:15377"/>
        <dbReference type="ChEBI" id="CHEBI:15378"/>
        <dbReference type="ChEBI" id="CHEBI:33019"/>
        <dbReference type="ChEBI" id="CHEBI:61194"/>
        <dbReference type="ChEBI" id="CHEBI:61382"/>
        <dbReference type="EC" id="3.6.1.66"/>
    </reaction>
    <physiologicalReaction direction="left-to-right" evidence="11">
        <dbReference type="Rhea" id="RHEA:28343"/>
    </physiologicalReaction>
</comment>
<dbReference type="InterPro" id="IPR029001">
    <property type="entry name" value="ITPase-like_fam"/>
</dbReference>
<keyword evidence="6 13" id="KW-0378">Hydrolase</keyword>
<keyword evidence="13" id="KW-0464">Manganese</keyword>
<comment type="similarity">
    <text evidence="2 13 14">Belongs to the HAM1 NTPase family.</text>
</comment>
<comment type="catalytic activity">
    <reaction evidence="13">
        <text>XTP + H2O = XMP + diphosphate + H(+)</text>
        <dbReference type="Rhea" id="RHEA:28610"/>
        <dbReference type="ChEBI" id="CHEBI:15377"/>
        <dbReference type="ChEBI" id="CHEBI:15378"/>
        <dbReference type="ChEBI" id="CHEBI:33019"/>
        <dbReference type="ChEBI" id="CHEBI:57464"/>
        <dbReference type="ChEBI" id="CHEBI:61314"/>
        <dbReference type="EC" id="3.6.1.66"/>
    </reaction>
</comment>
<evidence type="ECO:0000256" key="5">
    <source>
        <dbReference type="ARBA" id="ARBA00022741"/>
    </source>
</evidence>
<evidence type="ECO:0000313" key="15">
    <source>
        <dbReference type="EMBL" id="KAL0485274.1"/>
    </source>
</evidence>
<evidence type="ECO:0000256" key="10">
    <source>
        <dbReference type="ARBA" id="ARBA00093218"/>
    </source>
</evidence>
<comment type="cofactor">
    <cofactor evidence="13">
        <name>Mg(2+)</name>
        <dbReference type="ChEBI" id="CHEBI:18420"/>
    </cofactor>
    <cofactor evidence="13">
        <name>Mn(2+)</name>
        <dbReference type="ChEBI" id="CHEBI:29035"/>
    </cofactor>
    <text evidence="13">Binds 1 divalent metal cation per subunit; can use either Mg(2+) or Mn(2+).</text>
</comment>
<keyword evidence="8 13" id="KW-0546">Nucleotide metabolism</keyword>
<evidence type="ECO:0000256" key="2">
    <source>
        <dbReference type="ARBA" id="ARBA00008023"/>
    </source>
</evidence>
<dbReference type="CDD" id="cd00515">
    <property type="entry name" value="HAM1"/>
    <property type="match status" value="1"/>
</dbReference>
<dbReference type="FunFam" id="3.90.950.10:FF:000003">
    <property type="entry name" value="Inosine triphosphate pyrophosphatase"/>
    <property type="match status" value="1"/>
</dbReference>
<keyword evidence="7 13" id="KW-0460">Magnesium</keyword>
<dbReference type="NCBIfam" id="TIGR00042">
    <property type="entry name" value="RdgB/HAM1 family non-canonical purine NTP pyrophosphatase"/>
    <property type="match status" value="1"/>
</dbReference>
<evidence type="ECO:0000256" key="1">
    <source>
        <dbReference type="ARBA" id="ARBA00004496"/>
    </source>
</evidence>
<protein>
    <recommendedName>
        <fullName evidence="13">Inosine triphosphate pyrophosphatase</fullName>
        <shortName evidence="13">ITPase</shortName>
        <shortName evidence="13">Inosine triphosphatase</shortName>
        <ecNumber evidence="13">3.6.1.66</ecNumber>
    </recommendedName>
    <alternativeName>
        <fullName evidence="13">Non-canonical purine NTP pyrophosphatase</fullName>
    </alternativeName>
    <alternativeName>
        <fullName evidence="13">Non-standard purine NTP pyrophosphatase</fullName>
    </alternativeName>
    <alternativeName>
        <fullName evidence="13">Nucleoside-triphosphate diphosphatase</fullName>
    </alternativeName>
    <alternativeName>
        <fullName evidence="13">Nucleoside-triphosphate pyrophosphatase</fullName>
        <shortName evidence="13">NTPase</shortName>
    </alternativeName>
    <alternativeName>
        <fullName evidence="13">XTP/dITP diphosphatase</fullName>
    </alternativeName>
</protein>
<evidence type="ECO:0000256" key="7">
    <source>
        <dbReference type="ARBA" id="ARBA00022842"/>
    </source>
</evidence>
<feature type="binding site" evidence="13">
    <location>
        <position position="74"/>
    </location>
    <ligand>
        <name>Mg(2+)</name>
        <dbReference type="ChEBI" id="CHEBI:18420"/>
    </ligand>
</feature>
<evidence type="ECO:0000256" key="13">
    <source>
        <dbReference type="HAMAP-Rule" id="MF_03148"/>
    </source>
</evidence>
<dbReference type="GO" id="GO:0009117">
    <property type="term" value="P:nucleotide metabolic process"/>
    <property type="evidence" value="ECO:0007669"/>
    <property type="project" value="UniProtKB-KW"/>
</dbReference>
<evidence type="ECO:0000256" key="8">
    <source>
        <dbReference type="ARBA" id="ARBA00023080"/>
    </source>
</evidence>
<dbReference type="AlphaFoldDB" id="A0AAW2Z786"/>